<dbReference type="GO" id="GO:0009263">
    <property type="term" value="P:deoxyribonucleotide biosynthetic process"/>
    <property type="evidence" value="ECO:0007669"/>
    <property type="project" value="UniProtKB-KW"/>
</dbReference>
<dbReference type="PROSITE" id="PS50818">
    <property type="entry name" value="INTEIN_C_TER"/>
    <property type="match status" value="1"/>
</dbReference>
<keyword evidence="5 8" id="KW-0560">Oxidoreductase</keyword>
<comment type="cofactor">
    <cofactor evidence="1">
        <name>adenosylcob(III)alamin</name>
        <dbReference type="ChEBI" id="CHEBI:18408"/>
    </cofactor>
</comment>
<dbReference type="PROSITE" id="PS50819">
    <property type="entry name" value="INTEIN_ENDONUCLEASE"/>
    <property type="match status" value="1"/>
</dbReference>
<dbReference type="InterPro" id="IPR030934">
    <property type="entry name" value="Intein_C"/>
</dbReference>
<comment type="similarity">
    <text evidence="8">Belongs to the ribonucleoside diphosphate reductase large chain family.</text>
</comment>
<evidence type="ECO:0000259" key="9">
    <source>
        <dbReference type="PROSITE" id="PS50819"/>
    </source>
</evidence>
<dbReference type="Gene3D" id="2.170.16.10">
    <property type="entry name" value="Hedgehog/Intein (Hint) domain"/>
    <property type="match status" value="1"/>
</dbReference>
<comment type="function">
    <text evidence="8">Provides the precursors necessary for DNA synthesis. Catalyzes the biosynthesis of deoxyribonucleotides from the corresponding ribonucleotides.</text>
</comment>
<dbReference type="NCBIfam" id="TIGR01443">
    <property type="entry name" value="intein_Cterm"/>
    <property type="match status" value="1"/>
</dbReference>
<dbReference type="Proteomes" id="UP001158598">
    <property type="component" value="Chromosome"/>
</dbReference>
<dbReference type="Gene3D" id="3.10.28.10">
    <property type="entry name" value="Homing endonucleases"/>
    <property type="match status" value="1"/>
</dbReference>
<dbReference type="GO" id="GO:0005524">
    <property type="term" value="F:ATP binding"/>
    <property type="evidence" value="ECO:0007669"/>
    <property type="project" value="InterPro"/>
</dbReference>
<dbReference type="InterPro" id="IPR000788">
    <property type="entry name" value="RNR_lg_C"/>
</dbReference>
<proteinExistence type="inferred from homology"/>
<dbReference type="EC" id="1.17.4.1" evidence="8"/>
<keyword evidence="2" id="KW-0846">Cobalamin</keyword>
<dbReference type="EMBL" id="OX458332">
    <property type="protein sequence ID" value="CAI8826023.1"/>
    <property type="molecule type" value="Genomic_DNA"/>
</dbReference>
<dbReference type="SUPFAM" id="SSF55608">
    <property type="entry name" value="Homing endonucleases"/>
    <property type="match status" value="1"/>
</dbReference>
<dbReference type="InterPro" id="IPR004860">
    <property type="entry name" value="LAGLIDADG_dom"/>
</dbReference>
<dbReference type="CDD" id="cd00081">
    <property type="entry name" value="Hint"/>
    <property type="match status" value="1"/>
</dbReference>
<comment type="catalytic activity">
    <reaction evidence="8">
        <text>a 2'-deoxyribonucleoside 5'-diphosphate + [thioredoxin]-disulfide + H2O = a ribonucleoside 5'-diphosphate + [thioredoxin]-dithiol</text>
        <dbReference type="Rhea" id="RHEA:23252"/>
        <dbReference type="Rhea" id="RHEA-COMP:10698"/>
        <dbReference type="Rhea" id="RHEA-COMP:10700"/>
        <dbReference type="ChEBI" id="CHEBI:15377"/>
        <dbReference type="ChEBI" id="CHEBI:29950"/>
        <dbReference type="ChEBI" id="CHEBI:50058"/>
        <dbReference type="ChEBI" id="CHEBI:57930"/>
        <dbReference type="ChEBI" id="CHEBI:73316"/>
        <dbReference type="EC" id="1.17.4.1"/>
    </reaction>
</comment>
<dbReference type="InterPro" id="IPR004042">
    <property type="entry name" value="Intein_endonuc_central"/>
</dbReference>
<keyword evidence="4" id="KW-0651">Protein splicing</keyword>
<accession>A0AA35XYQ0</accession>
<keyword evidence="7" id="KW-0170">Cobalt</keyword>
<gene>
    <name evidence="10" type="ORF">MCNOR_2037</name>
</gene>
<dbReference type="InterPro" id="IPR006141">
    <property type="entry name" value="Intein_N"/>
</dbReference>
<dbReference type="InterPro" id="IPR006142">
    <property type="entry name" value="INTEIN"/>
</dbReference>
<organism evidence="10 11">
    <name type="scientific">Methylococcus capsulatus</name>
    <dbReference type="NCBI Taxonomy" id="414"/>
    <lineage>
        <taxon>Bacteria</taxon>
        <taxon>Pseudomonadati</taxon>
        <taxon>Pseudomonadota</taxon>
        <taxon>Gammaproteobacteria</taxon>
        <taxon>Methylococcales</taxon>
        <taxon>Methylococcaceae</taxon>
        <taxon>Methylococcus</taxon>
    </lineage>
</organism>
<reference evidence="10" key="1">
    <citation type="submission" date="2023-03" db="EMBL/GenBank/DDBJ databases">
        <authorList>
            <person name="Pearce D."/>
        </authorList>
    </citation>
    <scope>NUCLEOTIDE SEQUENCE</scope>
    <source>
        <strain evidence="10">Mc</strain>
    </source>
</reference>
<evidence type="ECO:0000313" key="10">
    <source>
        <dbReference type="EMBL" id="CAI8826023.1"/>
    </source>
</evidence>
<dbReference type="SUPFAM" id="SSF51998">
    <property type="entry name" value="PFL-like glycyl radical enzymes"/>
    <property type="match status" value="1"/>
</dbReference>
<dbReference type="PRINTS" id="PR00379">
    <property type="entry name" value="INTEIN"/>
</dbReference>
<dbReference type="GO" id="GO:0031419">
    <property type="term" value="F:cobalamin binding"/>
    <property type="evidence" value="ECO:0007669"/>
    <property type="project" value="UniProtKB-KW"/>
</dbReference>
<sequence>MEPQAISLEVLREKYARHGETCAEEIFARVADALAAAEKSPDEWRPLFFSALESGFIPAGRIMSAAGTGMQATLINCFVQPVGDSVSEEADGKPGIYTALAEAAETMRRGGGVGYDFSAIRPKGARVHTTESRASGPVSYMRVFDRSCETVESAGSRRGAQMGILRCEHPDIFEFVRAKDRPGELTNFNLSVALNEDFMRAVETDGPWELTHRAEPSPEQQCEGAYLREDGLWVYRSVPARELWELIMRSTYDHAEPGVLFIDRMNRENNLSYCERIEATNPCVTADTWVMTASGARQVRDLIDRPFEAVVDGECHPTESRGFFFTGEKPVLRLSTAEGHTLRLTANHPVLRVSRMTRQLRETEWVKAGELRPHDKIVLHDHRALSSWDGAHTEAEGYLIGLLIGGGTLTRDKAILSVWDAAASKVANGGGSVPSAGVAGVMRAAELAARTLPHRTDFNGWQTTMEGRGEYRMATGALHTLALELGLTPGDKRLTAPLETTSSAFHRGLLRGMFDADGSVQGSHQNGVSIRLPQTDLGNLQTVQRMLLRLGVASTIHQNRRPGGTKVLPDGEGGAKGHSCQAAHELIISGENVVRYAERIGFADSDKMDRLTALLQRYRHTRHAERFIATVQSLEDDGMEAVYDVTVADVHAFDANGLYVHNCAEQPLPAYGCCCLGSLDLTRFVSRPFTPEAAFEAERLAEVATIAVRMLDNVLDTTYWPLAQQRQEAQAKRRIGLGFTGLGDALAMLGLRYDSAAARDMAAGIARRLRDAAYLASTALAREKGAFPLFEAEPYLASPFVAGLPEPLRARIRESGIRNSHLLSIAPTGTISLAFADNTSNGIEPPYAWTYLRKKREPDGSTREFPVEDHAYRLYRATAGDRPLPPAFVTALDISALDHMRMLAAVQPFVDASISKTVNVPAEYPYADFQHLYLEAWKAGLKGLATYRPNPVTGAVLEATPTTGISRPEFDESDPDRRLRLDEVPTPALASLRWRRRPRPAAGNPAWSYLIDHPLGSFAVFIGHIEDHGNHPFEVWVTGAEQPRGLGALAKSLSMDMRSNDRGWLKTKLESLMKAHGDDGFDLPFPPSGRPVRVPSLVAGFARLIYYRCAELGAFDTLADTPVVDALMSPKEPKTGPDGTLSWTVDILNVATGDDFVMGLKELVLPNGQRRPYSMWLSGEYPRVLDGLCKSLSFDMRVIDPAWIGAKLRQLLDFPEPRGDFLARMPGTGRQRNYPSTVAYMAQLAIHRYAMLGLLDEQGRPLQDMGLMDYESAGPETGEARPPVLKGARCPECGNDAVIRRDGCDFCTACGALGGCG</sequence>
<evidence type="ECO:0000256" key="8">
    <source>
        <dbReference type="RuleBase" id="RU003410"/>
    </source>
</evidence>
<evidence type="ECO:0000256" key="3">
    <source>
        <dbReference type="ARBA" id="ARBA00022813"/>
    </source>
</evidence>
<dbReference type="Gene3D" id="3.20.70.20">
    <property type="match status" value="2"/>
</dbReference>
<dbReference type="Pfam" id="PF02867">
    <property type="entry name" value="Ribonuc_red_lgC"/>
    <property type="match status" value="1"/>
</dbReference>
<dbReference type="InterPro" id="IPR003587">
    <property type="entry name" value="Hint_dom_N"/>
</dbReference>
<dbReference type="InterPro" id="IPR027434">
    <property type="entry name" value="Homing_endonucl"/>
</dbReference>
<evidence type="ECO:0000313" key="11">
    <source>
        <dbReference type="Proteomes" id="UP001158598"/>
    </source>
</evidence>
<dbReference type="SUPFAM" id="SSF51294">
    <property type="entry name" value="Hedgehog/intein (Hint) domain"/>
    <property type="match status" value="1"/>
</dbReference>
<evidence type="ECO:0000256" key="2">
    <source>
        <dbReference type="ARBA" id="ARBA00022628"/>
    </source>
</evidence>
<protein>
    <recommendedName>
        <fullName evidence="8">Ribonucleoside-diphosphate reductase</fullName>
        <ecNumber evidence="8">1.17.4.1</ecNumber>
    </recommendedName>
</protein>
<dbReference type="Pfam" id="PF14528">
    <property type="entry name" value="LAGLIDADG_3"/>
    <property type="match status" value="1"/>
</dbReference>
<evidence type="ECO:0000256" key="6">
    <source>
        <dbReference type="ARBA" id="ARBA00023116"/>
    </source>
</evidence>
<dbReference type="Pfam" id="PF00317">
    <property type="entry name" value="Ribonuc_red_lgN"/>
    <property type="match status" value="1"/>
</dbReference>
<feature type="domain" description="DOD-type homing endonuclease" evidence="9">
    <location>
        <begin position="399"/>
        <end position="552"/>
    </location>
</feature>
<keyword evidence="3" id="KW-0068">Autocatalytic cleavage</keyword>
<evidence type="ECO:0000256" key="5">
    <source>
        <dbReference type="ARBA" id="ARBA00023002"/>
    </source>
</evidence>
<dbReference type="GO" id="GO:0004748">
    <property type="term" value="F:ribonucleoside-diphosphate reductase activity, thioredoxin disulfide as acceptor"/>
    <property type="evidence" value="ECO:0007669"/>
    <property type="project" value="UniProtKB-EC"/>
</dbReference>
<dbReference type="RefSeq" id="WP_017366201.1">
    <property type="nucleotide sequence ID" value="NZ_OX458332.1"/>
</dbReference>
<evidence type="ECO:0000256" key="7">
    <source>
        <dbReference type="ARBA" id="ARBA00023285"/>
    </source>
</evidence>
<dbReference type="InterPro" id="IPR050862">
    <property type="entry name" value="RdRp_reductase_class-2"/>
</dbReference>
<dbReference type="InterPro" id="IPR013509">
    <property type="entry name" value="RNR_lsu_N"/>
</dbReference>
<dbReference type="SMART" id="SM00306">
    <property type="entry name" value="HintN"/>
    <property type="match status" value="1"/>
</dbReference>
<keyword evidence="6 8" id="KW-0215">Deoxyribonucleotide synthesis</keyword>
<dbReference type="NCBIfam" id="TIGR01445">
    <property type="entry name" value="intein_Nterm"/>
    <property type="match status" value="1"/>
</dbReference>
<dbReference type="PANTHER" id="PTHR43371">
    <property type="entry name" value="VITAMIN B12-DEPENDENT RIBONUCLEOTIDE REDUCTASE"/>
    <property type="match status" value="1"/>
</dbReference>
<dbReference type="GO" id="GO:0016539">
    <property type="term" value="P:intein-mediated protein splicing"/>
    <property type="evidence" value="ECO:0007669"/>
    <property type="project" value="InterPro"/>
</dbReference>
<dbReference type="Pfam" id="PF14890">
    <property type="entry name" value="Intein_splicing"/>
    <property type="match status" value="1"/>
</dbReference>
<dbReference type="InterPro" id="IPR036844">
    <property type="entry name" value="Hint_dom_sf"/>
</dbReference>
<name>A0AA35XYQ0_METCP</name>
<evidence type="ECO:0000256" key="1">
    <source>
        <dbReference type="ARBA" id="ARBA00001922"/>
    </source>
</evidence>
<dbReference type="GO" id="GO:0004519">
    <property type="term" value="F:endonuclease activity"/>
    <property type="evidence" value="ECO:0007669"/>
    <property type="project" value="InterPro"/>
</dbReference>
<dbReference type="PROSITE" id="PS50817">
    <property type="entry name" value="INTEIN_N_TER"/>
    <property type="match status" value="1"/>
</dbReference>
<evidence type="ECO:0000256" key="4">
    <source>
        <dbReference type="ARBA" id="ARBA00023000"/>
    </source>
</evidence>
<dbReference type="PANTHER" id="PTHR43371:SF1">
    <property type="entry name" value="RIBONUCLEOSIDE-DIPHOSPHATE REDUCTASE"/>
    <property type="match status" value="1"/>
</dbReference>